<dbReference type="RefSeq" id="WP_045957231.1">
    <property type="nucleotide sequence ID" value="NZ_JXXV01000040.1"/>
</dbReference>
<dbReference type="AlphaFoldDB" id="A0A0F4NE47"/>
<gene>
    <name evidence="1" type="ORF">TW81_18560</name>
</gene>
<evidence type="ECO:0000313" key="2">
    <source>
        <dbReference type="Proteomes" id="UP000033673"/>
    </source>
</evidence>
<proteinExistence type="predicted"/>
<dbReference type="PATRIC" id="fig|579748.3.peg.3822"/>
<dbReference type="Proteomes" id="UP000033673">
    <property type="component" value="Unassembled WGS sequence"/>
</dbReference>
<accession>A0A0F4NE47</accession>
<organism evidence="1 2">
    <name type="scientific">Vibrio galatheae</name>
    <dbReference type="NCBI Taxonomy" id="579748"/>
    <lineage>
        <taxon>Bacteria</taxon>
        <taxon>Pseudomonadati</taxon>
        <taxon>Pseudomonadota</taxon>
        <taxon>Gammaproteobacteria</taxon>
        <taxon>Vibrionales</taxon>
        <taxon>Vibrionaceae</taxon>
        <taxon>Vibrio</taxon>
    </lineage>
</organism>
<name>A0A0F4NE47_9VIBR</name>
<dbReference type="EMBL" id="JXXV01000040">
    <property type="protein sequence ID" value="KJY81387.1"/>
    <property type="molecule type" value="Genomic_DNA"/>
</dbReference>
<comment type="caution">
    <text evidence="1">The sequence shown here is derived from an EMBL/GenBank/DDBJ whole genome shotgun (WGS) entry which is preliminary data.</text>
</comment>
<keyword evidence="2" id="KW-1185">Reference proteome</keyword>
<reference evidence="1 2" key="1">
    <citation type="journal article" date="2015" name="BMC Genomics">
        <title>Genome mining reveals unlocked bioactive potential of marine Gram-negative bacteria.</title>
        <authorList>
            <person name="Machado H."/>
            <person name="Sonnenschein E.C."/>
            <person name="Melchiorsen J."/>
            <person name="Gram L."/>
        </authorList>
    </citation>
    <scope>NUCLEOTIDE SEQUENCE [LARGE SCALE GENOMIC DNA]</scope>
    <source>
        <strain evidence="1 2">S2757</strain>
    </source>
</reference>
<evidence type="ECO:0000313" key="1">
    <source>
        <dbReference type="EMBL" id="KJY81387.1"/>
    </source>
</evidence>
<sequence>MVKLALPHQSKNIDEFGVSSCHYLLEELETKMLESFSVTLNGDVADSESLERAAKIISQSEALLKEAQVAQPIA</sequence>
<protein>
    <submittedName>
        <fullName evidence="1">Uncharacterized protein</fullName>
    </submittedName>
</protein>